<reference evidence="1 2" key="1">
    <citation type="journal article" date="2013" name="Genome Announc.">
        <title>Genome Sequences of Three hpAfrica2 Strains of Helicobacter pylori.</title>
        <authorList>
            <person name="Duncan S.S."/>
            <person name="Bertoli M.T."/>
            <person name="Kersulyte D."/>
            <person name="Valk P.L."/>
            <person name="Tamma S."/>
            <person name="Segal I."/>
            <person name="McClain M.S."/>
            <person name="Cover T.L."/>
            <person name="Berg D.E."/>
        </authorList>
    </citation>
    <scope>NUCLEOTIDE SEQUENCE [LARGE SCALE GENOMIC DNA]</scope>
    <source>
        <strain evidence="1 2">SouthAfrica50</strain>
    </source>
</reference>
<dbReference type="PATRIC" id="fig|1352357.3.peg.543"/>
<proteinExistence type="predicted"/>
<dbReference type="AlphaFoldDB" id="T2SD28"/>
<organism evidence="1 2">
    <name type="scientific">Helicobacter pylori SouthAfrica50</name>
    <dbReference type="NCBI Taxonomy" id="1352357"/>
    <lineage>
        <taxon>Bacteria</taxon>
        <taxon>Pseudomonadati</taxon>
        <taxon>Campylobacterota</taxon>
        <taxon>Epsilonproteobacteria</taxon>
        <taxon>Campylobacterales</taxon>
        <taxon>Helicobacteraceae</taxon>
        <taxon>Helicobacter</taxon>
    </lineage>
</organism>
<gene>
    <name evidence="1" type="ORF">HPSA50_0555</name>
</gene>
<protein>
    <submittedName>
        <fullName evidence="1">Uncharacterized protein</fullName>
    </submittedName>
</protein>
<dbReference type="InterPro" id="IPR036597">
    <property type="entry name" value="Fido-like_dom_sf"/>
</dbReference>
<dbReference type="Proteomes" id="UP000015816">
    <property type="component" value="Unassembled WGS sequence"/>
</dbReference>
<name>T2SD28_HELPX</name>
<evidence type="ECO:0000313" key="2">
    <source>
        <dbReference type="Proteomes" id="UP000015816"/>
    </source>
</evidence>
<comment type="caution">
    <text evidence="1">The sequence shown here is derived from an EMBL/GenBank/DDBJ whole genome shotgun (WGS) entry which is preliminary data.</text>
</comment>
<evidence type="ECO:0000313" key="1">
    <source>
        <dbReference type="EMBL" id="EQD90150.1"/>
    </source>
</evidence>
<dbReference type="Gene3D" id="1.10.3290.10">
    <property type="entry name" value="Fido-like domain"/>
    <property type="match status" value="1"/>
</dbReference>
<accession>T2SD28</accession>
<sequence>MLKKELKKIALWDRIDKAAYLSAMERSNDLEIKTLLKKHLSSNINDPLTFIKGITQSYYYEGL</sequence>
<dbReference type="EMBL" id="AVNI01000001">
    <property type="protein sequence ID" value="EQD90150.1"/>
    <property type="molecule type" value="Genomic_DNA"/>
</dbReference>